<gene>
    <name evidence="1" type="ORF">OGAPHI_006105</name>
</gene>
<dbReference type="Proteomes" id="UP000769157">
    <property type="component" value="Unassembled WGS sequence"/>
</dbReference>
<keyword evidence="2" id="KW-1185">Reference proteome</keyword>
<dbReference type="GeneID" id="70238069"/>
<reference evidence="1" key="2">
    <citation type="submission" date="2021-01" db="EMBL/GenBank/DDBJ databases">
        <authorList>
            <person name="Schikora-Tamarit M.A."/>
        </authorList>
    </citation>
    <scope>NUCLEOTIDE SEQUENCE</scope>
    <source>
        <strain evidence="1">CBS6075</strain>
    </source>
</reference>
<dbReference type="RefSeq" id="XP_046059030.1">
    <property type="nucleotide sequence ID" value="XM_046207359.1"/>
</dbReference>
<protein>
    <submittedName>
        <fullName evidence="1">Uncharacterized protein</fullName>
    </submittedName>
</protein>
<name>A0A9P8T1Q1_9ASCO</name>
<accession>A0A9P8T1Q1</accession>
<dbReference type="EMBL" id="JAEUBE010000414">
    <property type="protein sequence ID" value="KAH3661926.1"/>
    <property type="molecule type" value="Genomic_DNA"/>
</dbReference>
<comment type="caution">
    <text evidence="1">The sequence shown here is derived from an EMBL/GenBank/DDBJ whole genome shotgun (WGS) entry which is preliminary data.</text>
</comment>
<evidence type="ECO:0000313" key="2">
    <source>
        <dbReference type="Proteomes" id="UP000769157"/>
    </source>
</evidence>
<sequence length="79" mass="8538">MTWGIKLATDESMISLYEEYSETMVIGHSAIILNEWVALNSVLLVFSSSSIDPGEPAFSGGEESDWSPNCSSTTCGMLL</sequence>
<evidence type="ECO:0000313" key="1">
    <source>
        <dbReference type="EMBL" id="KAH3661926.1"/>
    </source>
</evidence>
<dbReference type="AlphaFoldDB" id="A0A9P8T1Q1"/>
<organism evidence="1 2">
    <name type="scientific">Ogataea philodendri</name>
    <dbReference type="NCBI Taxonomy" id="1378263"/>
    <lineage>
        <taxon>Eukaryota</taxon>
        <taxon>Fungi</taxon>
        <taxon>Dikarya</taxon>
        <taxon>Ascomycota</taxon>
        <taxon>Saccharomycotina</taxon>
        <taxon>Pichiomycetes</taxon>
        <taxon>Pichiales</taxon>
        <taxon>Pichiaceae</taxon>
        <taxon>Ogataea</taxon>
    </lineage>
</organism>
<proteinExistence type="predicted"/>
<reference evidence="1" key="1">
    <citation type="journal article" date="2021" name="Open Biol.">
        <title>Shared evolutionary footprints suggest mitochondrial oxidative damage underlies multiple complex I losses in fungi.</title>
        <authorList>
            <person name="Schikora-Tamarit M.A."/>
            <person name="Marcet-Houben M."/>
            <person name="Nosek J."/>
            <person name="Gabaldon T."/>
        </authorList>
    </citation>
    <scope>NUCLEOTIDE SEQUENCE</scope>
    <source>
        <strain evidence="1">CBS6075</strain>
    </source>
</reference>